<reference evidence="2 3" key="1">
    <citation type="submission" date="2018-02" db="EMBL/GenBank/DDBJ databases">
        <authorList>
            <person name="Cohen D.B."/>
            <person name="Kent A.D."/>
        </authorList>
    </citation>
    <scope>NUCLEOTIDE SEQUENCE [LARGE SCALE GENOMIC DNA]</scope>
    <source>
        <strain evidence="2 3">CCAP 1448/3</strain>
    </source>
</reference>
<keyword evidence="3" id="KW-1185">Reference proteome</keyword>
<dbReference type="SUPFAM" id="SSF63829">
    <property type="entry name" value="Calcium-dependent phosphotriesterase"/>
    <property type="match status" value="1"/>
</dbReference>
<evidence type="ECO:0000313" key="3">
    <source>
        <dbReference type="Proteomes" id="UP000238762"/>
    </source>
</evidence>
<evidence type="ECO:0008006" key="4">
    <source>
        <dbReference type="Google" id="ProtNLM"/>
    </source>
</evidence>
<name>A0A2T1C2Z4_9CYAN</name>
<accession>A0A2T1C2Z4</accession>
<feature type="signal peptide" evidence="1">
    <location>
        <begin position="1"/>
        <end position="33"/>
    </location>
</feature>
<organism evidence="2 3">
    <name type="scientific">Merismopedia glauca CCAP 1448/3</name>
    <dbReference type="NCBI Taxonomy" id="1296344"/>
    <lineage>
        <taxon>Bacteria</taxon>
        <taxon>Bacillati</taxon>
        <taxon>Cyanobacteriota</taxon>
        <taxon>Cyanophyceae</taxon>
        <taxon>Synechococcales</taxon>
        <taxon>Merismopediaceae</taxon>
        <taxon>Merismopedia</taxon>
    </lineage>
</organism>
<dbReference type="Proteomes" id="UP000238762">
    <property type="component" value="Unassembled WGS sequence"/>
</dbReference>
<protein>
    <recommendedName>
        <fullName evidence="4">PEP-CTERM sorting domain-containing protein</fullName>
    </recommendedName>
</protein>
<comment type="caution">
    <text evidence="2">The sequence shown here is derived from an EMBL/GenBank/DDBJ whole genome shotgun (WGS) entry which is preliminary data.</text>
</comment>
<dbReference type="AlphaFoldDB" id="A0A2T1C2Z4"/>
<feature type="chain" id="PRO_5015393641" description="PEP-CTERM sorting domain-containing protein" evidence="1">
    <location>
        <begin position="34"/>
        <end position="342"/>
    </location>
</feature>
<dbReference type="EMBL" id="PVWJ01000053">
    <property type="protein sequence ID" value="PSB02639.1"/>
    <property type="molecule type" value="Genomic_DNA"/>
</dbReference>
<gene>
    <name evidence="2" type="ORF">C7B64_12050</name>
</gene>
<dbReference type="RefSeq" id="WP_106288902.1">
    <property type="nucleotide sequence ID" value="NZ_CAWNTC010000046.1"/>
</dbReference>
<keyword evidence="1" id="KW-0732">Signal</keyword>
<evidence type="ECO:0000256" key="1">
    <source>
        <dbReference type="SAM" id="SignalP"/>
    </source>
</evidence>
<evidence type="ECO:0000313" key="2">
    <source>
        <dbReference type="EMBL" id="PSB02639.1"/>
    </source>
</evidence>
<reference evidence="2 3" key="2">
    <citation type="submission" date="2018-03" db="EMBL/GenBank/DDBJ databases">
        <title>The ancient ancestry and fast evolution of plastids.</title>
        <authorList>
            <person name="Moore K.R."/>
            <person name="Magnabosco C."/>
            <person name="Momper L."/>
            <person name="Gold D.A."/>
            <person name="Bosak T."/>
            <person name="Fournier G.P."/>
        </authorList>
    </citation>
    <scope>NUCLEOTIDE SEQUENCE [LARGE SCALE GENOMIC DNA]</scope>
    <source>
        <strain evidence="2 3">CCAP 1448/3</strain>
    </source>
</reference>
<sequence>MNNCPISLKKIKNALVGLTSLSLLLATVTPAKAAIQVVDPTAGPLSIFDQGGVLNPDSNLFHMQGLEVAPDGSAVFVAQANAAPFNGPSSLSTMNRLIKSTGLGTAVQVGPTLNVGNHRTWGNDLTLGPNGLYYIFTKTGLWGFSPTGGAASSFATWPTKNVGSSGITFTPDGSAALVSSDWPGGVFRFLKNATTFPTKINTANVPWDDHVITPTGRTIICTEPKFGIQELLPNGNIVKVYNLKTDVDVNAALTIAGYGARCTIHPVSGDIFWTLNFETRSPIIVRIKADLSDATVFAKGFVADLRDIDFGRRSSGAAGYSLYVSENNRTTGVGTIYEIPTP</sequence>
<proteinExistence type="predicted"/>